<proteinExistence type="predicted"/>
<accession>A0ABD2PMG4</accession>
<evidence type="ECO:0000313" key="3">
    <source>
        <dbReference type="Proteomes" id="UP001626550"/>
    </source>
</evidence>
<dbReference type="AlphaFoldDB" id="A0ABD2PMG4"/>
<keyword evidence="1" id="KW-0472">Membrane</keyword>
<dbReference type="EMBL" id="JBJKFK010009098">
    <property type="protein sequence ID" value="KAL3306906.1"/>
    <property type="molecule type" value="Genomic_DNA"/>
</dbReference>
<name>A0ABD2PMG4_9PLAT</name>
<sequence length="88" mass="10027">MAEEVTTLYGDESAQQLAKSIDHFSTCSHERSQEWSSKRIDWQIMFLTILELLLLSYVLEIIFGDAPTAIDSFRYNGVAKLTNQVALK</sequence>
<keyword evidence="1" id="KW-0812">Transmembrane</keyword>
<protein>
    <submittedName>
        <fullName evidence="2">Uncharacterized protein</fullName>
    </submittedName>
</protein>
<evidence type="ECO:0000256" key="1">
    <source>
        <dbReference type="SAM" id="Phobius"/>
    </source>
</evidence>
<gene>
    <name evidence="2" type="ORF">Ciccas_014598</name>
</gene>
<dbReference type="Proteomes" id="UP001626550">
    <property type="component" value="Unassembled WGS sequence"/>
</dbReference>
<reference evidence="2 3" key="1">
    <citation type="submission" date="2024-11" db="EMBL/GenBank/DDBJ databases">
        <title>Adaptive evolution of stress response genes in parasites aligns with host niche diversity.</title>
        <authorList>
            <person name="Hahn C."/>
            <person name="Resl P."/>
        </authorList>
    </citation>
    <scope>NUCLEOTIDE SEQUENCE [LARGE SCALE GENOMIC DNA]</scope>
    <source>
        <strain evidence="2">EGGRZ-B1_66</strain>
        <tissue evidence="2">Body</tissue>
    </source>
</reference>
<evidence type="ECO:0000313" key="2">
    <source>
        <dbReference type="EMBL" id="KAL3306906.1"/>
    </source>
</evidence>
<keyword evidence="1" id="KW-1133">Transmembrane helix</keyword>
<comment type="caution">
    <text evidence="2">The sequence shown here is derived from an EMBL/GenBank/DDBJ whole genome shotgun (WGS) entry which is preliminary data.</text>
</comment>
<organism evidence="2 3">
    <name type="scientific">Cichlidogyrus casuarinus</name>
    <dbReference type="NCBI Taxonomy" id="1844966"/>
    <lineage>
        <taxon>Eukaryota</taxon>
        <taxon>Metazoa</taxon>
        <taxon>Spiralia</taxon>
        <taxon>Lophotrochozoa</taxon>
        <taxon>Platyhelminthes</taxon>
        <taxon>Monogenea</taxon>
        <taxon>Monopisthocotylea</taxon>
        <taxon>Dactylogyridea</taxon>
        <taxon>Ancyrocephalidae</taxon>
        <taxon>Cichlidogyrus</taxon>
    </lineage>
</organism>
<keyword evidence="3" id="KW-1185">Reference proteome</keyword>
<feature type="transmembrane region" description="Helical" evidence="1">
    <location>
        <begin position="44"/>
        <end position="63"/>
    </location>
</feature>